<dbReference type="PANTHER" id="PTHR48153:SF2">
    <property type="entry name" value="UFM1-SPECIFIC PROTEASE 2"/>
    <property type="match status" value="1"/>
</dbReference>
<comment type="similarity">
    <text evidence="1">Belongs to the peptidase C78 family.</text>
</comment>
<evidence type="ECO:0000256" key="4">
    <source>
        <dbReference type="ARBA" id="ARBA00022801"/>
    </source>
</evidence>
<dbReference type="OrthoDB" id="417506at2759"/>
<sequence length="484" mass="55914">MKEQMKQILSSYSTQLEQYLESEDKRLYCLEMYNFWPKNVSHFVSVICPKSLSDEQLTSRRKELHLKPVFRKSNRFLLDNEKPKTDYLTSVHIGLKDSGTKSGQIYCVYGDYTYHHYMHGYLEEDPDLFDGIEVPANMKKKMVEKMRKKKAADKSPFEFIAMGSNGAKSDFTSDIDLSEDMKEVELNLTIDLLSRIQENNSISYLINLFSKQMKQILSSYSTQLEQYLESEDKRLYCLEMYNFWPKNVSHFVSVIYPKSLSDEQLTSRRKELHLKPVFRKSNRFLLDNEKPKTDYLTSVHIDYLTSVHIGLKDSGTKSGQIYCVYGDYTYHHYMQDRIDDNGWGCAYRSLQTIISWFRHQSYIDKPVPNHTEIQQALVDVGDKNPSFVGSRLWIGSQEVSYVLSHLYEITSKIMFVSSGAELANKGRELANHFSTNGTPIMIGGGVLAHTIIGVDFSEATGELKFLILDPHYTGGEDLNVIQKK</sequence>
<feature type="domain" description="UFSP2 second" evidence="7">
    <location>
        <begin position="136"/>
        <end position="289"/>
    </location>
</feature>
<keyword evidence="9" id="KW-1185">Reference proteome</keyword>
<name>A0A7R9PYL9_9ACAR</name>
<evidence type="ECO:0000256" key="5">
    <source>
        <dbReference type="ARBA" id="ARBA00022807"/>
    </source>
</evidence>
<feature type="non-terminal residue" evidence="8">
    <location>
        <position position="1"/>
    </location>
</feature>
<dbReference type="EMBL" id="CAJPIZ010002816">
    <property type="protein sequence ID" value="CAG2105547.1"/>
    <property type="molecule type" value="Genomic_DNA"/>
</dbReference>
<dbReference type="Pfam" id="PF20908">
    <property type="entry name" value="UfSP2_N"/>
    <property type="match status" value="1"/>
</dbReference>
<evidence type="ECO:0000256" key="3">
    <source>
        <dbReference type="ARBA" id="ARBA00022786"/>
    </source>
</evidence>
<feature type="domain" description="UFSP1/2/DUB catalytic" evidence="6">
    <location>
        <begin position="320"/>
        <end position="483"/>
    </location>
</feature>
<evidence type="ECO:0000313" key="9">
    <source>
        <dbReference type="Proteomes" id="UP000759131"/>
    </source>
</evidence>
<dbReference type="Gene3D" id="3.90.70.130">
    <property type="match status" value="1"/>
</dbReference>
<evidence type="ECO:0000313" key="8">
    <source>
        <dbReference type="EMBL" id="CAD7625117.1"/>
    </source>
</evidence>
<dbReference type="GO" id="GO:0006508">
    <property type="term" value="P:proteolysis"/>
    <property type="evidence" value="ECO:0007669"/>
    <property type="project" value="UniProtKB-KW"/>
</dbReference>
<accession>A0A7R9PYL9</accession>
<evidence type="ECO:0000256" key="2">
    <source>
        <dbReference type="ARBA" id="ARBA00022670"/>
    </source>
</evidence>
<keyword evidence="2" id="KW-0645">Protease</keyword>
<evidence type="ECO:0000256" key="1">
    <source>
        <dbReference type="ARBA" id="ARBA00008552"/>
    </source>
</evidence>
<evidence type="ECO:0008006" key="10">
    <source>
        <dbReference type="Google" id="ProtNLM"/>
    </source>
</evidence>
<keyword evidence="4" id="KW-0378">Hydrolase</keyword>
<gene>
    <name evidence="8" type="ORF">OSB1V03_LOCUS5553</name>
</gene>
<dbReference type="SUPFAM" id="SSF54001">
    <property type="entry name" value="Cysteine proteinases"/>
    <property type="match status" value="1"/>
</dbReference>
<organism evidence="8">
    <name type="scientific">Medioppia subpectinata</name>
    <dbReference type="NCBI Taxonomy" id="1979941"/>
    <lineage>
        <taxon>Eukaryota</taxon>
        <taxon>Metazoa</taxon>
        <taxon>Ecdysozoa</taxon>
        <taxon>Arthropoda</taxon>
        <taxon>Chelicerata</taxon>
        <taxon>Arachnida</taxon>
        <taxon>Acari</taxon>
        <taxon>Acariformes</taxon>
        <taxon>Sarcoptiformes</taxon>
        <taxon>Oribatida</taxon>
        <taxon>Brachypylina</taxon>
        <taxon>Oppioidea</taxon>
        <taxon>Oppiidae</taxon>
        <taxon>Medioppia</taxon>
    </lineage>
</organism>
<dbReference type="PANTHER" id="PTHR48153">
    <property type="entry name" value="UFM1-SPECIFIC PROTEASE 2"/>
    <property type="match status" value="1"/>
</dbReference>
<keyword evidence="3" id="KW-0833">Ubl conjugation pathway</keyword>
<reference evidence="8" key="1">
    <citation type="submission" date="2020-11" db="EMBL/GenBank/DDBJ databases">
        <authorList>
            <person name="Tran Van P."/>
        </authorList>
    </citation>
    <scope>NUCLEOTIDE SEQUENCE</scope>
</reference>
<dbReference type="InterPro" id="IPR012462">
    <property type="entry name" value="UFSP1/2_DUB_cat"/>
</dbReference>
<evidence type="ECO:0000259" key="7">
    <source>
        <dbReference type="Pfam" id="PF20908"/>
    </source>
</evidence>
<dbReference type="Proteomes" id="UP000759131">
    <property type="component" value="Unassembled WGS sequence"/>
</dbReference>
<dbReference type="EMBL" id="OC857391">
    <property type="protein sequence ID" value="CAD7625117.1"/>
    <property type="molecule type" value="Genomic_DNA"/>
</dbReference>
<keyword evidence="5" id="KW-0788">Thiol protease</keyword>
<dbReference type="GO" id="GO:0071567">
    <property type="term" value="F:deUFMylase activity"/>
    <property type="evidence" value="ECO:0007669"/>
    <property type="project" value="TreeGrafter"/>
</dbReference>
<dbReference type="InterPro" id="IPR038765">
    <property type="entry name" value="Papain-like_cys_pep_sf"/>
</dbReference>
<dbReference type="Pfam" id="PF07910">
    <property type="entry name" value="Peptidase_C78"/>
    <property type="match status" value="1"/>
</dbReference>
<dbReference type="AlphaFoldDB" id="A0A7R9PYL9"/>
<proteinExistence type="inferred from homology"/>
<evidence type="ECO:0000259" key="6">
    <source>
        <dbReference type="Pfam" id="PF07910"/>
    </source>
</evidence>
<protein>
    <recommendedName>
        <fullName evidence="10">Ufm1-specific protease 2</fullName>
    </recommendedName>
</protein>
<dbReference type="InterPro" id="IPR049387">
    <property type="entry name" value="UFSP2-like_2nd"/>
</dbReference>